<evidence type="ECO:0000256" key="2">
    <source>
        <dbReference type="ARBA" id="ARBA00010942"/>
    </source>
</evidence>
<keyword evidence="6 9" id="KW-0812">Transmembrane</keyword>
<reference evidence="10 11" key="1">
    <citation type="submission" date="2017-03" db="EMBL/GenBank/DDBJ databases">
        <title>Foreign affairs: Plasmid Transfer between Roseobacters and Rhizobia.</title>
        <authorList>
            <person name="Bartling P."/>
            <person name="Bunk B."/>
            <person name="Overmann J."/>
            <person name="Brinkmann H."/>
            <person name="Petersen J."/>
        </authorList>
    </citation>
    <scope>NUCLEOTIDE SEQUENCE [LARGE SCALE GENOMIC DNA]</scope>
    <source>
        <strain evidence="10 11">MACL11</strain>
    </source>
</reference>
<comment type="subcellular location">
    <subcellularLocation>
        <location evidence="1 9">Cell inner membrane</location>
        <topology evidence="1 9">Multi-pass membrane protein</topology>
    </subcellularLocation>
</comment>
<name>A0A1U9YWZ3_9HYPH</name>
<dbReference type="SUPFAM" id="SSF82714">
    <property type="entry name" value="Multidrug efflux transporter AcrB TolC docking domain, DN and DC subdomains"/>
    <property type="match status" value="2"/>
</dbReference>
<evidence type="ECO:0000256" key="3">
    <source>
        <dbReference type="ARBA" id="ARBA00022448"/>
    </source>
</evidence>
<feature type="transmembrane region" description="Helical" evidence="9">
    <location>
        <begin position="471"/>
        <end position="496"/>
    </location>
</feature>
<dbReference type="KEGG" id="mmed:Mame_00586"/>
<dbReference type="STRING" id="1122214.Mame_00586"/>
<dbReference type="InterPro" id="IPR001036">
    <property type="entry name" value="Acrflvin-R"/>
</dbReference>
<feature type="transmembrane region" description="Helical" evidence="9">
    <location>
        <begin position="339"/>
        <end position="358"/>
    </location>
</feature>
<evidence type="ECO:0000256" key="8">
    <source>
        <dbReference type="ARBA" id="ARBA00023136"/>
    </source>
</evidence>
<evidence type="ECO:0000256" key="9">
    <source>
        <dbReference type="RuleBase" id="RU364070"/>
    </source>
</evidence>
<evidence type="ECO:0000313" key="11">
    <source>
        <dbReference type="Proteomes" id="UP000191135"/>
    </source>
</evidence>
<sequence>MANFFINRPVFAWVIAIVIMLIGGLGISQLPISQYPQIAPTTISLSASYPGASARTVETTVTNVIEDGLTGFDDMLYLTSTSSPGLSQISVIFGPGIDPEIAQVEVQNKLQLVQPQLPDVVRNLGITVSRSSSSFLMVVALTDSSGQYSAADLGNIIDSSINDSIARLEGVGSVQGFYTPYAMRVWLDPYKLNQYNLTVADVSNAIQAQNQQVAVGDIGGNPSVEGQQLSITAVSATQLENVTEFENIILKSTENGATVTLSDVGRVELGQQYYQFYTYYNGLPAAGFAIELANGANAIDTSKAVTDFMDSIKPSLPQGVDVIYPYDTTPFVELSIEQVVHTLFEAIVLVFVVLLVFLQNLRATLIATLVVPVVLLGAFGVLAFAGFSINTLTMFAMVLAIGLLVDDAIVVVENVERIMHEDGLPPKEATQKSMGEIQGALIGIVMVLTAVFIPMAFIGGSTGIIYRQFSITIVAAMILSVMVAMIFTPALCATLLKPVDPTKKDRGLSGYFNRGFERVTNGYIHGVALMLRWLIPVFAVFAVLLFGVYHYFTQLPESFLPDEDQGSLFVIVNLPTGATTERTGAVTEQVGAYFRNQEKDAVEAVFTVLGFSFAGQGQNYAMAFIELKPFDDRTDKNLTAAAVAQRANGYFYMNVRDAQVYVVQPPSIPGLGQSTGWTGYVVDSGNQGQEATLAVTNRIIRQMNQGGIAAQVRTDTQPDETQLKIAIDDQKAGAYGVSIAEATGMLSTIYAGSNINNFTLDDKVKKVYVQGDTPYRMQPEDIYRWYARNLSGDMVPFSAFTDIEWTTGAPSLAHYNGNSAVDIQGGTQPGFASGQAMNQLVDMVDQTPGGFTVAWTDMSLQQVISGNEVTYLYMISVLFVFLCLAALYESWSIPFAVILAVPVGILGAVLAANLRGMENDIYFKVGMLTTMGLAAKNAILIVEFAREQSEKGDSLYDATLHAARMRLRPIIMTSLAFILGVTPLVLATGAGSAAQNAIGTAVFGGMLAATTLGIFFVPSFFVAVCRIMGIGKKDQKAAEEQQVV</sequence>
<dbReference type="Gene3D" id="3.30.70.1440">
    <property type="entry name" value="Multidrug efflux transporter AcrB pore domain"/>
    <property type="match status" value="1"/>
</dbReference>
<gene>
    <name evidence="10" type="primary">ttgB</name>
    <name evidence="10" type="ORF">Mame_00586</name>
</gene>
<evidence type="ECO:0000256" key="7">
    <source>
        <dbReference type="ARBA" id="ARBA00022989"/>
    </source>
</evidence>
<dbReference type="NCBIfam" id="TIGR00915">
    <property type="entry name" value="2A0602"/>
    <property type="match status" value="1"/>
</dbReference>
<feature type="transmembrane region" description="Helical" evidence="9">
    <location>
        <begin position="533"/>
        <end position="552"/>
    </location>
</feature>
<feature type="transmembrane region" description="Helical" evidence="9">
    <location>
        <begin position="970"/>
        <end position="991"/>
    </location>
</feature>
<dbReference type="InterPro" id="IPR004764">
    <property type="entry name" value="MdtF-like"/>
</dbReference>
<dbReference type="AlphaFoldDB" id="A0A1U9YWZ3"/>
<evidence type="ECO:0000256" key="6">
    <source>
        <dbReference type="ARBA" id="ARBA00022692"/>
    </source>
</evidence>
<dbReference type="InterPro" id="IPR027463">
    <property type="entry name" value="AcrB_DN_DC_subdom"/>
</dbReference>
<keyword evidence="3 9" id="KW-0813">Transport</keyword>
<dbReference type="GO" id="GO:0015562">
    <property type="term" value="F:efflux transmembrane transporter activity"/>
    <property type="evidence" value="ECO:0007669"/>
    <property type="project" value="InterPro"/>
</dbReference>
<dbReference type="Gene3D" id="1.20.1640.10">
    <property type="entry name" value="Multidrug efflux transporter AcrB transmembrane domain"/>
    <property type="match status" value="2"/>
</dbReference>
<protein>
    <recommendedName>
        <fullName evidence="9">Efflux pump membrane transporter</fullName>
    </recommendedName>
</protein>
<feature type="transmembrane region" description="Helical" evidence="9">
    <location>
        <begin position="871"/>
        <end position="888"/>
    </location>
</feature>
<organism evidence="10 11">
    <name type="scientific">Martelella mediterranea DSM 17316</name>
    <dbReference type="NCBI Taxonomy" id="1122214"/>
    <lineage>
        <taxon>Bacteria</taxon>
        <taxon>Pseudomonadati</taxon>
        <taxon>Pseudomonadota</taxon>
        <taxon>Alphaproteobacteria</taxon>
        <taxon>Hyphomicrobiales</taxon>
        <taxon>Aurantimonadaceae</taxon>
        <taxon>Martelella</taxon>
    </lineage>
</organism>
<dbReference type="Proteomes" id="UP000191135">
    <property type="component" value="Chromosome"/>
</dbReference>
<dbReference type="SUPFAM" id="SSF82866">
    <property type="entry name" value="Multidrug efflux transporter AcrB transmembrane domain"/>
    <property type="match status" value="2"/>
</dbReference>
<dbReference type="SUPFAM" id="SSF82693">
    <property type="entry name" value="Multidrug efflux transporter AcrB pore domain, PN1, PN2, PC1 and PC2 subdomains"/>
    <property type="match status" value="4"/>
</dbReference>
<accession>A0A1U9YWZ3</accession>
<proteinExistence type="inferred from homology"/>
<dbReference type="GO" id="GO:0005886">
    <property type="term" value="C:plasma membrane"/>
    <property type="evidence" value="ECO:0007669"/>
    <property type="project" value="UniProtKB-SubCell"/>
</dbReference>
<dbReference type="OrthoDB" id="9807350at2"/>
<comment type="caution">
    <text evidence="9">Lacks conserved residue(s) required for the propagation of feature annotation.</text>
</comment>
<keyword evidence="8 9" id="KW-0472">Membrane</keyword>
<dbReference type="PANTHER" id="PTHR32063">
    <property type="match status" value="1"/>
</dbReference>
<dbReference type="PANTHER" id="PTHR32063:SF13">
    <property type="entry name" value="MULTIDRUG EFFLUX PUMP SUBUNIT ACRB-RELATED"/>
    <property type="match status" value="1"/>
</dbReference>
<feature type="transmembrane region" description="Helical" evidence="9">
    <location>
        <begin position="997"/>
        <end position="1024"/>
    </location>
</feature>
<dbReference type="Pfam" id="PF00873">
    <property type="entry name" value="ACR_tran"/>
    <property type="match status" value="1"/>
</dbReference>
<dbReference type="Gene3D" id="3.30.70.1320">
    <property type="entry name" value="Multidrug efflux transporter AcrB pore domain like"/>
    <property type="match status" value="1"/>
</dbReference>
<feature type="transmembrane region" description="Helical" evidence="9">
    <location>
        <begin position="12"/>
        <end position="32"/>
    </location>
</feature>
<dbReference type="Gene3D" id="3.30.2090.10">
    <property type="entry name" value="Multidrug efflux transporter AcrB TolC docking domain, DN and DC subdomains"/>
    <property type="match status" value="2"/>
</dbReference>
<comment type="similarity">
    <text evidence="2 9">Belongs to the resistance-nodulation-cell division (RND) (TC 2.A.6) family.</text>
</comment>
<dbReference type="eggNOG" id="COG0841">
    <property type="taxonomic scope" value="Bacteria"/>
</dbReference>
<feature type="transmembrane region" description="Helical" evidence="9">
    <location>
        <begin position="365"/>
        <end position="387"/>
    </location>
</feature>
<feature type="transmembrane region" description="Helical" evidence="9">
    <location>
        <begin position="440"/>
        <end position="465"/>
    </location>
</feature>
<dbReference type="NCBIfam" id="NF000282">
    <property type="entry name" value="RND_permease_1"/>
    <property type="match status" value="1"/>
</dbReference>
<keyword evidence="7 9" id="KW-1133">Transmembrane helix</keyword>
<evidence type="ECO:0000256" key="1">
    <source>
        <dbReference type="ARBA" id="ARBA00004429"/>
    </source>
</evidence>
<keyword evidence="11" id="KW-1185">Reference proteome</keyword>
<dbReference type="Gene3D" id="3.30.70.1430">
    <property type="entry name" value="Multidrug efflux transporter AcrB pore domain"/>
    <property type="match status" value="2"/>
</dbReference>
<dbReference type="GO" id="GO:0042910">
    <property type="term" value="F:xenobiotic transmembrane transporter activity"/>
    <property type="evidence" value="ECO:0007669"/>
    <property type="project" value="TreeGrafter"/>
</dbReference>
<dbReference type="FunFam" id="1.20.1640.10:FF:000001">
    <property type="entry name" value="Efflux pump membrane transporter"/>
    <property type="match status" value="1"/>
</dbReference>
<evidence type="ECO:0000256" key="5">
    <source>
        <dbReference type="ARBA" id="ARBA00022519"/>
    </source>
</evidence>
<dbReference type="GO" id="GO:0009636">
    <property type="term" value="P:response to toxic substance"/>
    <property type="evidence" value="ECO:0007669"/>
    <property type="project" value="UniProtKB-ARBA"/>
</dbReference>
<dbReference type="PRINTS" id="PR00702">
    <property type="entry name" value="ACRIFLAVINRP"/>
</dbReference>
<dbReference type="EMBL" id="CP020330">
    <property type="protein sequence ID" value="AQZ49963.1"/>
    <property type="molecule type" value="Genomic_DNA"/>
</dbReference>
<keyword evidence="4" id="KW-1003">Cell membrane</keyword>
<evidence type="ECO:0000256" key="4">
    <source>
        <dbReference type="ARBA" id="ARBA00022475"/>
    </source>
</evidence>
<evidence type="ECO:0000313" key="10">
    <source>
        <dbReference type="EMBL" id="AQZ49963.1"/>
    </source>
</evidence>
<feature type="transmembrane region" description="Helical" evidence="9">
    <location>
        <begin position="895"/>
        <end position="915"/>
    </location>
</feature>
<keyword evidence="5 9" id="KW-0997">Cell inner membrane</keyword>
<dbReference type="RefSeq" id="WP_018065646.1">
    <property type="nucleotide sequence ID" value="NZ_AQWH01000015.1"/>
</dbReference>